<dbReference type="EMBL" id="SJSL01000001">
    <property type="protein sequence ID" value="TCD02722.1"/>
    <property type="molecule type" value="Genomic_DNA"/>
</dbReference>
<protein>
    <submittedName>
        <fullName evidence="2">DNA-binding protein</fullName>
    </submittedName>
</protein>
<dbReference type="OrthoDB" id="773052at2"/>
<accession>A0A4R0NP31</accession>
<evidence type="ECO:0000313" key="3">
    <source>
        <dbReference type="Proteomes" id="UP000293347"/>
    </source>
</evidence>
<dbReference type="Pfam" id="PF12728">
    <property type="entry name" value="HTH_17"/>
    <property type="match status" value="1"/>
</dbReference>
<reference evidence="2 3" key="1">
    <citation type="submission" date="2019-02" db="EMBL/GenBank/DDBJ databases">
        <title>Pedobacter sp. RP-1-14 sp. nov., isolated from Arctic soil.</title>
        <authorList>
            <person name="Dahal R.H."/>
        </authorList>
    </citation>
    <scope>NUCLEOTIDE SEQUENCE [LARGE SCALE GENOMIC DNA]</scope>
    <source>
        <strain evidence="2 3">RP-1-14</strain>
    </source>
</reference>
<keyword evidence="3" id="KW-1185">Reference proteome</keyword>
<proteinExistence type="predicted"/>
<feature type="domain" description="Helix-turn-helix" evidence="1">
    <location>
        <begin position="38"/>
        <end position="84"/>
    </location>
</feature>
<gene>
    <name evidence="2" type="ORF">EZ437_01665</name>
</gene>
<evidence type="ECO:0000313" key="2">
    <source>
        <dbReference type="EMBL" id="TCD02722.1"/>
    </source>
</evidence>
<sequence length="85" mass="10064">MIRSLLIIIALLREFIQLWKAHHEEMRKLAEREVWHDTATATRMLRVGERTLNNYVRSGKLESKKIGKANLYLESSLLEVMEKKK</sequence>
<name>A0A4R0NP31_9SPHI</name>
<organism evidence="2 3">
    <name type="scientific">Pedobacter psychroterrae</name>
    <dbReference type="NCBI Taxonomy" id="2530453"/>
    <lineage>
        <taxon>Bacteria</taxon>
        <taxon>Pseudomonadati</taxon>
        <taxon>Bacteroidota</taxon>
        <taxon>Sphingobacteriia</taxon>
        <taxon>Sphingobacteriales</taxon>
        <taxon>Sphingobacteriaceae</taxon>
        <taxon>Pedobacter</taxon>
    </lineage>
</organism>
<comment type="caution">
    <text evidence="2">The sequence shown here is derived from an EMBL/GenBank/DDBJ whole genome shotgun (WGS) entry which is preliminary data.</text>
</comment>
<dbReference type="InterPro" id="IPR041657">
    <property type="entry name" value="HTH_17"/>
</dbReference>
<dbReference type="AlphaFoldDB" id="A0A4R0NP31"/>
<keyword evidence="2" id="KW-0238">DNA-binding</keyword>
<evidence type="ECO:0000259" key="1">
    <source>
        <dbReference type="Pfam" id="PF12728"/>
    </source>
</evidence>
<dbReference type="RefSeq" id="WP_131592606.1">
    <property type="nucleotide sequence ID" value="NZ_SJSL01000001.1"/>
</dbReference>
<dbReference type="Proteomes" id="UP000293347">
    <property type="component" value="Unassembled WGS sequence"/>
</dbReference>
<dbReference type="GO" id="GO:0003677">
    <property type="term" value="F:DNA binding"/>
    <property type="evidence" value="ECO:0007669"/>
    <property type="project" value="UniProtKB-KW"/>
</dbReference>